<keyword evidence="1" id="KW-0328">Glycosyltransferase</keyword>
<evidence type="ECO:0000259" key="4">
    <source>
        <dbReference type="Pfam" id="PF00534"/>
    </source>
</evidence>
<dbReference type="EMBL" id="WOGU01000030">
    <property type="protein sequence ID" value="MUN64995.1"/>
    <property type="molecule type" value="Genomic_DNA"/>
</dbReference>
<sequence>MRILHIVTLISTDGAYGGPVRVATNLTREVDGGRYDVEVWGGSKGYAKGTNYLDGVRVKLFSATITMPALGFATTIAPGLLLSVFRSRRTIDVLHIHLARDFVTMPAALLARMLGIPYIVQTHGMITPKWGFHARAFDRLFTVPALRGAVQILVLTPHEKEALTSVDASLSHFTEFINGIRVGLDVRPHINTSECQVLFMARMHSRKRPIYFVRTAVDLLKSGRGAKFCLVGPDEGELPLLQREIKKWGQSATITYEGALPPSMTYQRLAQCDILVLPSVDEPFPMTIIEAMSLAKPVIITDSCGLAPHVQEAGAGIVIDHNQESLTDAVDRLIRNPLLRRSMGLHGRNLVRQKFDISLLADRLRLIYDKASRVGLNS</sequence>
<evidence type="ECO:0000259" key="5">
    <source>
        <dbReference type="Pfam" id="PF13579"/>
    </source>
</evidence>
<evidence type="ECO:0000256" key="2">
    <source>
        <dbReference type="ARBA" id="ARBA00022679"/>
    </source>
</evidence>
<dbReference type="AlphaFoldDB" id="A0A6N8GVQ2"/>
<evidence type="ECO:0000313" key="7">
    <source>
        <dbReference type="Proteomes" id="UP000436989"/>
    </source>
</evidence>
<dbReference type="InterPro" id="IPR028098">
    <property type="entry name" value="Glyco_trans_4-like_N"/>
</dbReference>
<dbReference type="Gene3D" id="3.40.50.2000">
    <property type="entry name" value="Glycogen Phosphorylase B"/>
    <property type="match status" value="2"/>
</dbReference>
<feature type="domain" description="Glycosyl transferase family 1" evidence="4">
    <location>
        <begin position="190"/>
        <end position="348"/>
    </location>
</feature>
<protein>
    <submittedName>
        <fullName evidence="6">Glycosyltransferase</fullName>
    </submittedName>
</protein>
<evidence type="ECO:0000313" key="6">
    <source>
        <dbReference type="EMBL" id="MUN64995.1"/>
    </source>
</evidence>
<gene>
    <name evidence="6" type="ORF">GMA12_17930</name>
</gene>
<evidence type="ECO:0000256" key="3">
    <source>
        <dbReference type="SAM" id="Phobius"/>
    </source>
</evidence>
<keyword evidence="7" id="KW-1185">Reference proteome</keyword>
<dbReference type="Pfam" id="PF13579">
    <property type="entry name" value="Glyco_trans_4_4"/>
    <property type="match status" value="1"/>
</dbReference>
<comment type="caution">
    <text evidence="6">The sequence shown here is derived from an EMBL/GenBank/DDBJ whole genome shotgun (WGS) entry which is preliminary data.</text>
</comment>
<dbReference type="RefSeq" id="WP_156270853.1">
    <property type="nucleotide sequence ID" value="NZ_WOGU01000030.1"/>
</dbReference>
<dbReference type="Pfam" id="PF00534">
    <property type="entry name" value="Glycos_transf_1"/>
    <property type="match status" value="1"/>
</dbReference>
<organism evidence="6 7">
    <name type="scientific">Kocuria sediminis</name>
    <dbReference type="NCBI Taxonomy" id="1038857"/>
    <lineage>
        <taxon>Bacteria</taxon>
        <taxon>Bacillati</taxon>
        <taxon>Actinomycetota</taxon>
        <taxon>Actinomycetes</taxon>
        <taxon>Micrococcales</taxon>
        <taxon>Micrococcaceae</taxon>
        <taxon>Kocuria</taxon>
    </lineage>
</organism>
<reference evidence="6 7" key="1">
    <citation type="submission" date="2019-12" db="EMBL/GenBank/DDBJ databases">
        <authorList>
            <person name="Shi Y."/>
        </authorList>
    </citation>
    <scope>NUCLEOTIDE SEQUENCE [LARGE SCALE GENOMIC DNA]</scope>
    <source>
        <strain evidence="6 7">JCM 17929</strain>
    </source>
</reference>
<feature type="transmembrane region" description="Helical" evidence="3">
    <location>
        <begin position="60"/>
        <end position="82"/>
    </location>
</feature>
<dbReference type="GO" id="GO:0016757">
    <property type="term" value="F:glycosyltransferase activity"/>
    <property type="evidence" value="ECO:0007669"/>
    <property type="project" value="UniProtKB-KW"/>
</dbReference>
<keyword evidence="2 6" id="KW-0808">Transferase</keyword>
<dbReference type="InterPro" id="IPR001296">
    <property type="entry name" value="Glyco_trans_1"/>
</dbReference>
<keyword evidence="3" id="KW-0472">Membrane</keyword>
<evidence type="ECO:0000256" key="1">
    <source>
        <dbReference type="ARBA" id="ARBA00022676"/>
    </source>
</evidence>
<name>A0A6N8GVQ2_9MICC</name>
<feature type="domain" description="Glycosyltransferase subfamily 4-like N-terminal" evidence="5">
    <location>
        <begin position="17"/>
        <end position="164"/>
    </location>
</feature>
<keyword evidence="3" id="KW-1133">Transmembrane helix</keyword>
<proteinExistence type="predicted"/>
<keyword evidence="3" id="KW-0812">Transmembrane</keyword>
<dbReference type="PANTHER" id="PTHR12526">
    <property type="entry name" value="GLYCOSYLTRANSFERASE"/>
    <property type="match status" value="1"/>
</dbReference>
<accession>A0A6N8GVQ2</accession>
<dbReference type="Proteomes" id="UP000436989">
    <property type="component" value="Unassembled WGS sequence"/>
</dbReference>
<dbReference type="SUPFAM" id="SSF53756">
    <property type="entry name" value="UDP-Glycosyltransferase/glycogen phosphorylase"/>
    <property type="match status" value="1"/>
</dbReference>